<dbReference type="RefSeq" id="WP_019599646.1">
    <property type="nucleotide sequence ID" value="NZ_FNQC01000005.1"/>
</dbReference>
<organism evidence="2 3">
    <name type="scientific">Rhodonellum ikkaensis</name>
    <dbReference type="NCBI Taxonomy" id="336829"/>
    <lineage>
        <taxon>Bacteria</taxon>
        <taxon>Pseudomonadati</taxon>
        <taxon>Bacteroidota</taxon>
        <taxon>Cytophagia</taxon>
        <taxon>Cytophagales</taxon>
        <taxon>Cytophagaceae</taxon>
        <taxon>Rhodonellum</taxon>
    </lineage>
</organism>
<dbReference type="EMBL" id="FNQC01000005">
    <property type="protein sequence ID" value="SDZ08322.1"/>
    <property type="molecule type" value="Genomic_DNA"/>
</dbReference>
<protein>
    <recommendedName>
        <fullName evidence="4">DUF3278 domain-containing protein</fullName>
    </recommendedName>
</protein>
<keyword evidence="3" id="KW-1185">Reference proteome</keyword>
<keyword evidence="1" id="KW-0472">Membrane</keyword>
<proteinExistence type="predicted"/>
<comment type="caution">
    <text evidence="2">The sequence shown here is derived from an EMBL/GenBank/DDBJ whole genome shotgun (WGS) entry which is preliminary data.</text>
</comment>
<feature type="transmembrane region" description="Helical" evidence="1">
    <location>
        <begin position="43"/>
        <end position="63"/>
    </location>
</feature>
<reference evidence="2 3" key="1">
    <citation type="submission" date="2016-10" db="EMBL/GenBank/DDBJ databases">
        <authorList>
            <person name="Varghese N."/>
            <person name="Submissions S."/>
        </authorList>
    </citation>
    <scope>NUCLEOTIDE SEQUENCE [LARGE SCALE GENOMIC DNA]</scope>
    <source>
        <strain evidence="2 3">DSM 17997</strain>
    </source>
</reference>
<sequence>MELEEMKATWEALSQKVAQQEKLTHKMIENMTHQKYKSRLNKILYPEILGSIICFLGAIFMILNFQAIEGPIMQVFGILSILLLFGLPIISLASLSGLRKVNVSLMTYAEAIRNYSLQKIRFQKLQKLNVSMALLFLLIATPVFMEMNGKDISNIPYFWKLIFPLGVILFLGFSVWVLKNYNSALKKAEDTLSEIQK</sequence>
<evidence type="ECO:0000256" key="1">
    <source>
        <dbReference type="SAM" id="Phobius"/>
    </source>
</evidence>
<name>A0A1H3Q456_9BACT</name>
<evidence type="ECO:0000313" key="3">
    <source>
        <dbReference type="Proteomes" id="UP000199663"/>
    </source>
</evidence>
<feature type="transmembrane region" description="Helical" evidence="1">
    <location>
        <begin position="157"/>
        <end position="178"/>
    </location>
</feature>
<dbReference type="Proteomes" id="UP000199663">
    <property type="component" value="Unassembled WGS sequence"/>
</dbReference>
<keyword evidence="1" id="KW-1133">Transmembrane helix</keyword>
<keyword evidence="1" id="KW-0812">Transmembrane</keyword>
<feature type="transmembrane region" description="Helical" evidence="1">
    <location>
        <begin position="75"/>
        <end position="98"/>
    </location>
</feature>
<evidence type="ECO:0000313" key="2">
    <source>
        <dbReference type="EMBL" id="SDZ08322.1"/>
    </source>
</evidence>
<accession>A0A1H3Q456</accession>
<feature type="transmembrane region" description="Helical" evidence="1">
    <location>
        <begin position="128"/>
        <end position="145"/>
    </location>
</feature>
<evidence type="ECO:0008006" key="4">
    <source>
        <dbReference type="Google" id="ProtNLM"/>
    </source>
</evidence>
<gene>
    <name evidence="2" type="ORF">SAMN05444412_105222</name>
</gene>